<feature type="transmembrane region" description="Helical" evidence="8">
    <location>
        <begin position="102"/>
        <end position="125"/>
    </location>
</feature>
<feature type="transmembrane region" description="Helical" evidence="8">
    <location>
        <begin position="195"/>
        <end position="217"/>
    </location>
</feature>
<feature type="transmembrane region" description="Helical" evidence="8">
    <location>
        <begin position="70"/>
        <end position="90"/>
    </location>
</feature>
<evidence type="ECO:0000256" key="6">
    <source>
        <dbReference type="ARBA" id="ARBA00022989"/>
    </source>
</evidence>
<evidence type="ECO:0000256" key="1">
    <source>
        <dbReference type="ARBA" id="ARBA00004651"/>
    </source>
</evidence>
<organism evidence="10 11">
    <name type="scientific">Frankia torreyi</name>
    <dbReference type="NCBI Taxonomy" id="1856"/>
    <lineage>
        <taxon>Bacteria</taxon>
        <taxon>Bacillati</taxon>
        <taxon>Actinomycetota</taxon>
        <taxon>Actinomycetes</taxon>
        <taxon>Frankiales</taxon>
        <taxon>Frankiaceae</taxon>
        <taxon>Frankia</taxon>
    </lineage>
</organism>
<protein>
    <submittedName>
        <fullName evidence="10">ABC-type spermidine/putrescine transport system, permease component I</fullName>
    </submittedName>
</protein>
<reference evidence="10 11" key="2">
    <citation type="journal article" date="2016" name="Genome Announc.">
        <title>Permanent Draft Genome Sequences for Two Variants of Frankia sp. Strain CpI1, the First Frankia Strain Isolated from Root Nodules of Comptonia peregrina.</title>
        <authorList>
            <person name="Oshone R."/>
            <person name="Hurst S.G.IV."/>
            <person name="Abebe-Akele F."/>
            <person name="Simpson S."/>
            <person name="Morris K."/>
            <person name="Thomas W.K."/>
            <person name="Tisa L.S."/>
        </authorList>
    </citation>
    <scope>NUCLEOTIDE SEQUENCE [LARGE SCALE GENOMIC DNA]</scope>
    <source>
        <strain evidence="11">CpI1-S</strain>
    </source>
</reference>
<dbReference type="PANTHER" id="PTHR42929">
    <property type="entry name" value="INNER MEMBRANE ABC TRANSPORTER PERMEASE PROTEIN YDCU-RELATED-RELATED"/>
    <property type="match status" value="1"/>
</dbReference>
<dbReference type="EMBL" id="JYFN01000021">
    <property type="protein sequence ID" value="KJE22645.1"/>
    <property type="molecule type" value="Genomic_DNA"/>
</dbReference>
<keyword evidence="11" id="KW-1185">Reference proteome</keyword>
<evidence type="ECO:0000256" key="8">
    <source>
        <dbReference type="RuleBase" id="RU363032"/>
    </source>
</evidence>
<reference evidence="11" key="1">
    <citation type="submission" date="2015-02" db="EMBL/GenBank/DDBJ databases">
        <title>Draft Genome of Frankia sp. CpI1-S.</title>
        <authorList>
            <person name="Oshone R.T."/>
            <person name="Ngom M."/>
            <person name="Ghodhbane-Gtari F."/>
            <person name="Gtari M."/>
            <person name="Morris K."/>
            <person name="Thomas K."/>
            <person name="Sen A."/>
            <person name="Tisa L.S."/>
        </authorList>
    </citation>
    <scope>NUCLEOTIDE SEQUENCE [LARGE SCALE GENOMIC DNA]</scope>
    <source>
        <strain evidence="11">CpI1-S</strain>
    </source>
</reference>
<evidence type="ECO:0000313" key="10">
    <source>
        <dbReference type="EMBL" id="KJE22645.1"/>
    </source>
</evidence>
<evidence type="ECO:0000256" key="3">
    <source>
        <dbReference type="ARBA" id="ARBA00022448"/>
    </source>
</evidence>
<dbReference type="Pfam" id="PF00528">
    <property type="entry name" value="BPD_transp_1"/>
    <property type="match status" value="1"/>
</dbReference>
<feature type="domain" description="ABC transmembrane type-1" evidence="9">
    <location>
        <begin position="66"/>
        <end position="272"/>
    </location>
</feature>
<keyword evidence="4" id="KW-1003">Cell membrane</keyword>
<comment type="subcellular location">
    <subcellularLocation>
        <location evidence="1 8">Cell membrane</location>
        <topology evidence="1 8">Multi-pass membrane protein</topology>
    </subcellularLocation>
</comment>
<evidence type="ECO:0000256" key="5">
    <source>
        <dbReference type="ARBA" id="ARBA00022692"/>
    </source>
</evidence>
<dbReference type="SUPFAM" id="SSF161098">
    <property type="entry name" value="MetI-like"/>
    <property type="match status" value="1"/>
</dbReference>
<dbReference type="PROSITE" id="PS50928">
    <property type="entry name" value="ABC_TM1"/>
    <property type="match status" value="1"/>
</dbReference>
<keyword evidence="3 8" id="KW-0813">Transport</keyword>
<accession>A0A0D8BF01</accession>
<feature type="transmembrane region" description="Helical" evidence="8">
    <location>
        <begin position="12"/>
        <end position="35"/>
    </location>
</feature>
<sequence length="287" mass="31462">MRRRAGALAPYFLVLPGGLWLAIFFVVPMAVMLSVSLQTGNVVDGFTQTFDVGVYADAITTYDTQFIRSLIFGLIATVATILLAYPMAYWIAFHAGRNKSNYLFLVLLPFFVSFVIRTVSWKFLLADDGIVLGNLKDAGLLPADFHVLATSFAVVAGLTYNFFPFMLLPIYVALERVDPRLLEAADDLYANRRGVFGRVVLPLSMPGVFAGFLLTFVPATSDFVNAYVLGGTNTTMIGNIIQTTYLTNADYPLASAVSFILMAVLLVGIFVYARLLGTRDVLELSAR</sequence>
<evidence type="ECO:0000256" key="2">
    <source>
        <dbReference type="ARBA" id="ARBA00007069"/>
    </source>
</evidence>
<gene>
    <name evidence="10" type="ORF">FF36_03011</name>
</gene>
<dbReference type="InterPro" id="IPR000515">
    <property type="entry name" value="MetI-like"/>
</dbReference>
<dbReference type="GO" id="GO:0005886">
    <property type="term" value="C:plasma membrane"/>
    <property type="evidence" value="ECO:0007669"/>
    <property type="project" value="UniProtKB-SubCell"/>
</dbReference>
<dbReference type="Proteomes" id="UP000032545">
    <property type="component" value="Unassembled WGS sequence"/>
</dbReference>
<keyword evidence="7 8" id="KW-0472">Membrane</keyword>
<dbReference type="PANTHER" id="PTHR42929:SF1">
    <property type="entry name" value="INNER MEMBRANE ABC TRANSPORTER PERMEASE PROTEIN YDCU-RELATED"/>
    <property type="match status" value="1"/>
</dbReference>
<dbReference type="RefSeq" id="WP_044885627.1">
    <property type="nucleotide sequence ID" value="NZ_JYFN01000021.1"/>
</dbReference>
<name>A0A0D8BF01_9ACTN</name>
<dbReference type="CDD" id="cd06261">
    <property type="entry name" value="TM_PBP2"/>
    <property type="match status" value="1"/>
</dbReference>
<evidence type="ECO:0000313" key="11">
    <source>
        <dbReference type="Proteomes" id="UP000032545"/>
    </source>
</evidence>
<keyword evidence="6 8" id="KW-1133">Transmembrane helix</keyword>
<proteinExistence type="inferred from homology"/>
<evidence type="ECO:0000259" key="9">
    <source>
        <dbReference type="PROSITE" id="PS50928"/>
    </source>
</evidence>
<comment type="similarity">
    <text evidence="2">Belongs to the binding-protein-dependent transport system permease family. CysTW subfamily.</text>
</comment>
<dbReference type="GO" id="GO:0055085">
    <property type="term" value="P:transmembrane transport"/>
    <property type="evidence" value="ECO:0007669"/>
    <property type="project" value="InterPro"/>
</dbReference>
<comment type="caution">
    <text evidence="10">The sequence shown here is derived from an EMBL/GenBank/DDBJ whole genome shotgun (WGS) entry which is preliminary data.</text>
</comment>
<dbReference type="AlphaFoldDB" id="A0A0D8BF01"/>
<dbReference type="Gene3D" id="1.10.3720.10">
    <property type="entry name" value="MetI-like"/>
    <property type="match status" value="1"/>
</dbReference>
<evidence type="ECO:0000256" key="7">
    <source>
        <dbReference type="ARBA" id="ARBA00023136"/>
    </source>
</evidence>
<feature type="transmembrane region" description="Helical" evidence="8">
    <location>
        <begin position="253"/>
        <end position="273"/>
    </location>
</feature>
<feature type="transmembrane region" description="Helical" evidence="8">
    <location>
        <begin position="145"/>
        <end position="174"/>
    </location>
</feature>
<dbReference type="InterPro" id="IPR035906">
    <property type="entry name" value="MetI-like_sf"/>
</dbReference>
<dbReference type="OrthoDB" id="9808619at2"/>
<keyword evidence="5 8" id="KW-0812">Transmembrane</keyword>
<evidence type="ECO:0000256" key="4">
    <source>
        <dbReference type="ARBA" id="ARBA00022475"/>
    </source>
</evidence>
<dbReference type="PATRIC" id="fig|1502723.3.peg.2387"/>